<comment type="caution">
    <text evidence="1">The sequence shown here is derived from an EMBL/GenBank/DDBJ whole genome shotgun (WGS) entry which is preliminary data.</text>
</comment>
<gene>
    <name evidence="1" type="ORF">mPipKuh1_009848</name>
</gene>
<evidence type="ECO:0000313" key="2">
    <source>
        <dbReference type="Proteomes" id="UP000558488"/>
    </source>
</evidence>
<sequence>MPGFTLGPDGPLILLQREGYCPASSEEPCAWGQDEDTWLVGLQNSGSQRHGLTPDPQMPKWESGVEVYGAHQQVENLRAAAILFSLAPALCSGLCLPSQFLYRFPNCPPSWFISVEIWEQVEDSLVTAFILN</sequence>
<reference evidence="1 2" key="1">
    <citation type="journal article" date="2020" name="Nature">
        <title>Six reference-quality genomes reveal evolution of bat adaptations.</title>
        <authorList>
            <person name="Jebb D."/>
            <person name="Huang Z."/>
            <person name="Pippel M."/>
            <person name="Hughes G.M."/>
            <person name="Lavrichenko K."/>
            <person name="Devanna P."/>
            <person name="Winkler S."/>
            <person name="Jermiin L.S."/>
            <person name="Skirmuntt E.C."/>
            <person name="Katzourakis A."/>
            <person name="Burkitt-Gray L."/>
            <person name="Ray D.A."/>
            <person name="Sullivan K.A.M."/>
            <person name="Roscito J.G."/>
            <person name="Kirilenko B.M."/>
            <person name="Davalos L.M."/>
            <person name="Corthals A.P."/>
            <person name="Power M.L."/>
            <person name="Jones G."/>
            <person name="Ransome R.D."/>
            <person name="Dechmann D.K.N."/>
            <person name="Locatelli A.G."/>
            <person name="Puechmaille S.J."/>
            <person name="Fedrigo O."/>
            <person name="Jarvis E.D."/>
            <person name="Hiller M."/>
            <person name="Vernes S.C."/>
            <person name="Myers E.W."/>
            <person name="Teeling E.C."/>
        </authorList>
    </citation>
    <scope>NUCLEOTIDE SEQUENCE [LARGE SCALE GENOMIC DNA]</scope>
    <source>
        <strain evidence="1">MPipKuh1</strain>
        <tissue evidence="1">Flight muscle</tissue>
    </source>
</reference>
<keyword evidence="2" id="KW-1185">Reference proteome</keyword>
<dbReference type="AlphaFoldDB" id="A0A7J7YX83"/>
<evidence type="ECO:0000313" key="1">
    <source>
        <dbReference type="EMBL" id="KAF6366429.1"/>
    </source>
</evidence>
<proteinExistence type="predicted"/>
<accession>A0A7J7YX83</accession>
<name>A0A7J7YX83_PIPKU</name>
<dbReference type="EMBL" id="JACAGB010000004">
    <property type="protein sequence ID" value="KAF6366429.1"/>
    <property type="molecule type" value="Genomic_DNA"/>
</dbReference>
<protein>
    <submittedName>
        <fullName evidence="1">Uncharacterized protein</fullName>
    </submittedName>
</protein>
<dbReference type="Proteomes" id="UP000558488">
    <property type="component" value="Unassembled WGS sequence"/>
</dbReference>
<organism evidence="1 2">
    <name type="scientific">Pipistrellus kuhlii</name>
    <name type="common">Kuhl's pipistrelle</name>
    <dbReference type="NCBI Taxonomy" id="59472"/>
    <lineage>
        <taxon>Eukaryota</taxon>
        <taxon>Metazoa</taxon>
        <taxon>Chordata</taxon>
        <taxon>Craniata</taxon>
        <taxon>Vertebrata</taxon>
        <taxon>Euteleostomi</taxon>
        <taxon>Mammalia</taxon>
        <taxon>Eutheria</taxon>
        <taxon>Laurasiatheria</taxon>
        <taxon>Chiroptera</taxon>
        <taxon>Yangochiroptera</taxon>
        <taxon>Vespertilionidae</taxon>
        <taxon>Pipistrellus</taxon>
    </lineage>
</organism>